<comment type="similarity">
    <text evidence="2">Belongs to the plant DMP1 protein family.</text>
</comment>
<evidence type="ECO:0000256" key="2">
    <source>
        <dbReference type="ARBA" id="ARBA00008707"/>
    </source>
</evidence>
<feature type="transmembrane region" description="Helical" evidence="6">
    <location>
        <begin position="116"/>
        <end position="135"/>
    </location>
</feature>
<protein>
    <recommendedName>
        <fullName evidence="9">DUF679 domain membrane protein 2</fullName>
    </recommendedName>
</protein>
<dbReference type="Proteomes" id="UP001293593">
    <property type="component" value="Unassembled WGS sequence"/>
</dbReference>
<evidence type="ECO:0000256" key="3">
    <source>
        <dbReference type="ARBA" id="ARBA00022692"/>
    </source>
</evidence>
<evidence type="ECO:0000256" key="6">
    <source>
        <dbReference type="SAM" id="Phobius"/>
    </source>
</evidence>
<gene>
    <name evidence="7" type="ORF">QN277_000511</name>
</gene>
<comment type="caution">
    <text evidence="7">The sequence shown here is derived from an EMBL/GenBank/DDBJ whole genome shotgun (WGS) entry which is preliminary data.</text>
</comment>
<dbReference type="GO" id="GO:0005737">
    <property type="term" value="C:cytoplasm"/>
    <property type="evidence" value="ECO:0007669"/>
    <property type="project" value="UniProtKB-ARBA"/>
</dbReference>
<dbReference type="EMBL" id="JAWXYG010000001">
    <property type="protein sequence ID" value="KAK4283574.1"/>
    <property type="molecule type" value="Genomic_DNA"/>
</dbReference>
<evidence type="ECO:0000256" key="1">
    <source>
        <dbReference type="ARBA" id="ARBA00004141"/>
    </source>
</evidence>
<name>A0AAE1N6N4_9FABA</name>
<evidence type="ECO:0000313" key="8">
    <source>
        <dbReference type="Proteomes" id="UP001293593"/>
    </source>
</evidence>
<keyword evidence="8" id="KW-1185">Reference proteome</keyword>
<dbReference type="Pfam" id="PF05078">
    <property type="entry name" value="DUF679"/>
    <property type="match status" value="1"/>
</dbReference>
<dbReference type="AlphaFoldDB" id="A0AAE1N6N4"/>
<dbReference type="PANTHER" id="PTHR31621">
    <property type="entry name" value="PROTEIN DMP3"/>
    <property type="match status" value="1"/>
</dbReference>
<dbReference type="GO" id="GO:0010256">
    <property type="term" value="P:endomembrane system organization"/>
    <property type="evidence" value="ECO:0007669"/>
    <property type="project" value="TreeGrafter"/>
</dbReference>
<sequence length="199" mass="21625">MGAKSSKNKDDKDTSMSEKAFNGLGRLIRLLPTGTVFAFQFLNPIFTNNGRCGTLLNKYLTGALLIICAFNCVFASFTDSYTGSDGSRHYGVVTTKGIWPAPASDGVNMKAYKLRFGDFVHASFALLVFAVLALLDNNTVQCFYPKFQTEQKLLLQVLPPMIGAFSGGVFVIFPNKRHGIGYPASRDNNVTAGKSSQKA</sequence>
<keyword evidence="3 6" id="KW-0812">Transmembrane</keyword>
<keyword evidence="4 6" id="KW-1133">Transmembrane helix</keyword>
<organism evidence="7 8">
    <name type="scientific">Acacia crassicarpa</name>
    <name type="common">northern wattle</name>
    <dbReference type="NCBI Taxonomy" id="499986"/>
    <lineage>
        <taxon>Eukaryota</taxon>
        <taxon>Viridiplantae</taxon>
        <taxon>Streptophyta</taxon>
        <taxon>Embryophyta</taxon>
        <taxon>Tracheophyta</taxon>
        <taxon>Spermatophyta</taxon>
        <taxon>Magnoliopsida</taxon>
        <taxon>eudicotyledons</taxon>
        <taxon>Gunneridae</taxon>
        <taxon>Pentapetalae</taxon>
        <taxon>rosids</taxon>
        <taxon>fabids</taxon>
        <taxon>Fabales</taxon>
        <taxon>Fabaceae</taxon>
        <taxon>Caesalpinioideae</taxon>
        <taxon>mimosoid clade</taxon>
        <taxon>Acacieae</taxon>
        <taxon>Acacia</taxon>
    </lineage>
</organism>
<feature type="transmembrane region" description="Helical" evidence="6">
    <location>
        <begin position="59"/>
        <end position="78"/>
    </location>
</feature>
<dbReference type="PANTHER" id="PTHR31621:SF55">
    <property type="entry name" value="PROTEIN, PUTATIVE-RELATED"/>
    <property type="match status" value="1"/>
</dbReference>
<evidence type="ECO:0008006" key="9">
    <source>
        <dbReference type="Google" id="ProtNLM"/>
    </source>
</evidence>
<keyword evidence="5 6" id="KW-0472">Membrane</keyword>
<evidence type="ECO:0000256" key="5">
    <source>
        <dbReference type="ARBA" id="ARBA00023136"/>
    </source>
</evidence>
<dbReference type="GO" id="GO:0016020">
    <property type="term" value="C:membrane"/>
    <property type="evidence" value="ECO:0007669"/>
    <property type="project" value="UniProtKB-SubCell"/>
</dbReference>
<feature type="transmembrane region" description="Helical" evidence="6">
    <location>
        <begin position="155"/>
        <end position="173"/>
    </location>
</feature>
<evidence type="ECO:0000256" key="4">
    <source>
        <dbReference type="ARBA" id="ARBA00022989"/>
    </source>
</evidence>
<dbReference type="InterPro" id="IPR007770">
    <property type="entry name" value="DMP"/>
</dbReference>
<reference evidence="7" key="1">
    <citation type="submission" date="2023-10" db="EMBL/GenBank/DDBJ databases">
        <title>Chromosome-level genome of the transformable northern wattle, Acacia crassicarpa.</title>
        <authorList>
            <person name="Massaro I."/>
            <person name="Sinha N.R."/>
            <person name="Poethig S."/>
            <person name="Leichty A.R."/>
        </authorList>
    </citation>
    <scope>NUCLEOTIDE SEQUENCE</scope>
    <source>
        <strain evidence="7">Acra3RX</strain>
        <tissue evidence="7">Leaf</tissue>
    </source>
</reference>
<evidence type="ECO:0000313" key="7">
    <source>
        <dbReference type="EMBL" id="KAK4283574.1"/>
    </source>
</evidence>
<proteinExistence type="inferred from homology"/>
<accession>A0AAE1N6N4</accession>
<comment type="subcellular location">
    <subcellularLocation>
        <location evidence="1">Membrane</location>
        <topology evidence="1">Multi-pass membrane protein</topology>
    </subcellularLocation>
</comment>